<keyword evidence="1" id="KW-0732">Signal</keyword>
<dbReference type="RefSeq" id="WP_343333913.1">
    <property type="nucleotide sequence ID" value="NZ_JAPOHD010000027.1"/>
</dbReference>
<dbReference type="InterPro" id="IPR001466">
    <property type="entry name" value="Beta-lactam-related"/>
</dbReference>
<keyword evidence="3" id="KW-0378">Hydrolase</keyword>
<dbReference type="AlphaFoldDB" id="A0A9X3F6Q3"/>
<reference evidence="3" key="1">
    <citation type="submission" date="2022-11" db="EMBL/GenBank/DDBJ databases">
        <title>Marilongibacter aestuarii gen. nov., sp. nov., isolated from tidal flat sediment.</title>
        <authorList>
            <person name="Jiayan W."/>
        </authorList>
    </citation>
    <scope>NUCLEOTIDE SEQUENCE</scope>
    <source>
        <strain evidence="3">Z1-6</strain>
    </source>
</reference>
<dbReference type="Pfam" id="PF00144">
    <property type="entry name" value="Beta-lactamase"/>
    <property type="match status" value="1"/>
</dbReference>
<comment type="caution">
    <text evidence="3">The sequence shown here is derived from an EMBL/GenBank/DDBJ whole genome shotgun (WGS) entry which is preliminary data.</text>
</comment>
<dbReference type="Proteomes" id="UP001145087">
    <property type="component" value="Unassembled WGS sequence"/>
</dbReference>
<dbReference type="GO" id="GO:0016787">
    <property type="term" value="F:hydrolase activity"/>
    <property type="evidence" value="ECO:0007669"/>
    <property type="project" value="UniProtKB-KW"/>
</dbReference>
<dbReference type="EMBL" id="JAPOHD010000027">
    <property type="protein sequence ID" value="MCY1721584.1"/>
    <property type="molecule type" value="Genomic_DNA"/>
</dbReference>
<dbReference type="InterPro" id="IPR050789">
    <property type="entry name" value="Diverse_Enzym_Activities"/>
</dbReference>
<protein>
    <submittedName>
        <fullName evidence="3">Serine hydrolase</fullName>
    </submittedName>
</protein>
<keyword evidence="4" id="KW-1185">Reference proteome</keyword>
<sequence length="439" mass="49761">MKTVKILLIAMMGFSFGIGQASGQTDNTKTKPIPPSPVSVFKKDVSAEKALEYRRDYRGRDFLINGDRGTYSFINVPEMYQTATVYRSGGQVAMLEKNIDASLLGTMTDTDAGKMPLKDLLTDETARMQGLLVIHDGKIVLEEYPGMRELDKHSWFSASKQILGLTVHILEEEGLIDLEQTVNYYLPDYNNDDWKKVKVKHLLHHVSGMDYVETNANFMNPEHALARVTSYALASRHEDGGQSAYDILKEVRSYIEPGVKYDYASPNTQILGFIVERVTGKKYEEAVAERIWTQVGMESDGHYALSAQGEPISAGYFTSRLRDMGRFGMLYTPSWNKVTDKQIISDTYFDKVYDTTYADALKRGVETDKSKYFKDGQSHATYQWDIVFSDGDMYKAGRYGQGIYVSPETNTVVVFFSSVYLNQLYVPGFARQLVQQNYR</sequence>
<evidence type="ECO:0000256" key="1">
    <source>
        <dbReference type="SAM" id="SignalP"/>
    </source>
</evidence>
<accession>A0A9X3F6Q3</accession>
<evidence type="ECO:0000313" key="4">
    <source>
        <dbReference type="Proteomes" id="UP001145087"/>
    </source>
</evidence>
<proteinExistence type="predicted"/>
<organism evidence="3 4">
    <name type="scientific">Draconibacterium aestuarii</name>
    <dbReference type="NCBI Taxonomy" id="2998507"/>
    <lineage>
        <taxon>Bacteria</taxon>
        <taxon>Pseudomonadati</taxon>
        <taxon>Bacteroidota</taxon>
        <taxon>Bacteroidia</taxon>
        <taxon>Marinilabiliales</taxon>
        <taxon>Prolixibacteraceae</taxon>
        <taxon>Draconibacterium</taxon>
    </lineage>
</organism>
<feature type="signal peptide" evidence="1">
    <location>
        <begin position="1"/>
        <end position="21"/>
    </location>
</feature>
<dbReference type="InterPro" id="IPR012338">
    <property type="entry name" value="Beta-lactam/transpept-like"/>
</dbReference>
<dbReference type="PANTHER" id="PTHR43283:SF7">
    <property type="entry name" value="BETA-LACTAMASE-RELATED DOMAIN-CONTAINING PROTEIN"/>
    <property type="match status" value="1"/>
</dbReference>
<dbReference type="SUPFAM" id="SSF56601">
    <property type="entry name" value="beta-lactamase/transpeptidase-like"/>
    <property type="match status" value="1"/>
</dbReference>
<gene>
    <name evidence="3" type="ORF">OU798_14605</name>
</gene>
<dbReference type="Gene3D" id="3.40.710.10">
    <property type="entry name" value="DD-peptidase/beta-lactamase superfamily"/>
    <property type="match status" value="1"/>
</dbReference>
<evidence type="ECO:0000313" key="3">
    <source>
        <dbReference type="EMBL" id="MCY1721584.1"/>
    </source>
</evidence>
<feature type="domain" description="Beta-lactamase-related" evidence="2">
    <location>
        <begin position="131"/>
        <end position="418"/>
    </location>
</feature>
<name>A0A9X3F6Q3_9BACT</name>
<dbReference type="PANTHER" id="PTHR43283">
    <property type="entry name" value="BETA-LACTAMASE-RELATED"/>
    <property type="match status" value="1"/>
</dbReference>
<feature type="chain" id="PRO_5040722669" evidence="1">
    <location>
        <begin position="22"/>
        <end position="439"/>
    </location>
</feature>
<evidence type="ECO:0000259" key="2">
    <source>
        <dbReference type="Pfam" id="PF00144"/>
    </source>
</evidence>